<evidence type="ECO:0000313" key="3">
    <source>
        <dbReference type="Proteomes" id="UP001354709"/>
    </source>
</evidence>
<name>A0ABU7PQB8_9ACTN</name>
<evidence type="ECO:0000313" key="2">
    <source>
        <dbReference type="EMBL" id="MEE4590664.1"/>
    </source>
</evidence>
<accession>A0ABU7PQB8</accession>
<keyword evidence="3" id="KW-1185">Reference proteome</keyword>
<dbReference type="Proteomes" id="UP001354709">
    <property type="component" value="Unassembled WGS sequence"/>
</dbReference>
<evidence type="ECO:0000256" key="1">
    <source>
        <dbReference type="SAM" id="MobiDB-lite"/>
    </source>
</evidence>
<evidence type="ECO:0008006" key="4">
    <source>
        <dbReference type="Google" id="ProtNLM"/>
    </source>
</evidence>
<feature type="compositionally biased region" description="Polar residues" evidence="1">
    <location>
        <begin position="19"/>
        <end position="33"/>
    </location>
</feature>
<proteinExistence type="predicted"/>
<dbReference type="EMBL" id="JAZBJO010000001">
    <property type="protein sequence ID" value="MEE4590664.1"/>
    <property type="molecule type" value="Genomic_DNA"/>
</dbReference>
<comment type="caution">
    <text evidence="2">The sequence shown here is derived from an EMBL/GenBank/DDBJ whole genome shotgun (WGS) entry which is preliminary data.</text>
</comment>
<feature type="region of interest" description="Disordered" evidence="1">
    <location>
        <begin position="1"/>
        <end position="38"/>
    </location>
</feature>
<sequence length="710" mass="79320">MDDMTGPAPEHEPFDGAPSGSTSGEEEPQTASLSADVEDEQADHIRLLRQQGLPKYVMARGVEAGAMGFGSGDAATTMFKTYIGTQTIDPVDGPVRDSDLDRLHELYIAPPSHTALVKHLNRHGVAVLRGAPGSGRYTTALLAARKAMPHGVVKLDSEAGVRRLAKDDGGLQPSRGHVIVGDGRAWANELAQVLIRLRDATYGRSPLVIVVDDQVPVRDLLEHVVEHTVEDDLRFKVLERHLTVQLADQPEDCRKLLEHERLRDDLRGRRAMAEVAGLATQLARRVGDGEDIDQIVQSLGAEMRVKAVKLLGPPPKEVGDGARKPEVSLWSRAFLLACAVLDGTTLSRVSRESHRLAELLHGVRSPSSVPEMPLFEESVQDWLRRSDVEFTDRDGRLVGPRHPECRVRISQPGLGEAIMEVLWHDHSGARGPLLRWLDSLVIRSEEDIRVLAAQTVGLLATFDWAYVHEELLVPWASDKSEHAERRQFAAAWALERAVVDPLLASRVRRLLWRWSQRRDFHACAQTAYGTRIGAMFPAEALNNLERITGSGTKSVWPAVREIYAAGSRPQVLERLADWSASSRHWLRDDAAKCLQRLSRFGGERSITDLLKEPEPRGALLRLTRNVLLSPSRLHRERGWNTMRQWVERADDQPELEGLVADFVAELPESGGKGDGLRERFLFYLRLWGYQRRDDKVAARIGSFVSERWSM</sequence>
<dbReference type="RefSeq" id="WP_330805993.1">
    <property type="nucleotide sequence ID" value="NZ_JAZBJO010000001.1"/>
</dbReference>
<protein>
    <recommendedName>
        <fullName evidence="4">AAA+ ATPase domain-containing protein</fullName>
    </recommendedName>
</protein>
<organism evidence="2 3">
    <name type="scientific">Streptomyces asiaticus subsp. ignotus</name>
    <dbReference type="NCBI Taxonomy" id="3098222"/>
    <lineage>
        <taxon>Bacteria</taxon>
        <taxon>Bacillati</taxon>
        <taxon>Actinomycetota</taxon>
        <taxon>Actinomycetes</taxon>
        <taxon>Kitasatosporales</taxon>
        <taxon>Streptomycetaceae</taxon>
        <taxon>Streptomyces</taxon>
        <taxon>Streptomyces violaceusniger group</taxon>
    </lineage>
</organism>
<reference evidence="2 3" key="1">
    <citation type="submission" date="2023-11" db="EMBL/GenBank/DDBJ databases">
        <title>30 novel species of actinomycetes from the DSMZ collection.</title>
        <authorList>
            <person name="Nouioui I."/>
        </authorList>
    </citation>
    <scope>NUCLEOTIDE SEQUENCE [LARGE SCALE GENOMIC DNA]</scope>
    <source>
        <strain evidence="2 3">DSM 41524</strain>
    </source>
</reference>
<gene>
    <name evidence="2" type="ORF">V2J94_01905</name>
</gene>